<dbReference type="Gene3D" id="2.60.40.790">
    <property type="match status" value="1"/>
</dbReference>
<evidence type="ECO:0000256" key="4">
    <source>
        <dbReference type="SAM" id="MobiDB-lite"/>
    </source>
</evidence>
<feature type="domain" description="CS" evidence="5">
    <location>
        <begin position="208"/>
        <end position="299"/>
    </location>
</feature>
<dbReference type="PROSITE" id="PS51401">
    <property type="entry name" value="CHORD"/>
    <property type="match status" value="2"/>
</dbReference>
<dbReference type="InterPro" id="IPR008978">
    <property type="entry name" value="HSP20-like_chaperone"/>
</dbReference>
<evidence type="ECO:0000259" key="5">
    <source>
        <dbReference type="PROSITE" id="PS51203"/>
    </source>
</evidence>
<dbReference type="PANTHER" id="PTHR46983">
    <property type="entry name" value="CYSTEINE AND HISTIDINE-RICH DOMAIN-CONTAINING PROTEIN 1"/>
    <property type="match status" value="1"/>
</dbReference>
<feature type="compositionally biased region" description="Basic and acidic residues" evidence="4">
    <location>
        <begin position="70"/>
        <end position="86"/>
    </location>
</feature>
<dbReference type="InterPro" id="IPR007051">
    <property type="entry name" value="CHORD_dom"/>
</dbReference>
<evidence type="ECO:0000313" key="7">
    <source>
        <dbReference type="EMBL" id="GFG40495.1"/>
    </source>
</evidence>
<protein>
    <recommendedName>
        <fullName evidence="9">CHORD domain-containing protein</fullName>
    </recommendedName>
</protein>
<evidence type="ECO:0000259" key="6">
    <source>
        <dbReference type="PROSITE" id="PS51401"/>
    </source>
</evidence>
<sequence length="332" mass="36906">MPSEGSPLCHCYNRGCGQKFDPNENTEDSCTFHPGAPFFHDAYKGWSCCKKKCTDFTEFLNIKGCTKSYHSSEKPPEAERPAVDKSKADEVIEYKAPQAPVVEALERPPFESSLVKLTVEVSPTLVEQVKSLTRPASCSPIEGHNTVEIPVGTSCKNGGCKQTYGSENAETSCIHHPGYPVFHEGLKFWSCCQRRTTDFNSFLEQEGCVVGKHVWSKHEVHNVVVSVFAKKYDPDRSFVELNPIRLKVHLFFPEEQSVFDLDLELCGVVDVTRSVASMLPTKLEVKLRKGEPGSWSKLDIPHQTAVEENAQPASAAMEQLIPEVDAVDLSDL</sequence>
<dbReference type="InParanoid" id="A0A6L2QBQ4"/>
<dbReference type="PANTHER" id="PTHR46983:SF3">
    <property type="entry name" value="CHPADIPLOID STATE MAINTENANCE PROTEIN CHPA"/>
    <property type="match status" value="1"/>
</dbReference>
<evidence type="ECO:0008006" key="9">
    <source>
        <dbReference type="Google" id="ProtNLM"/>
    </source>
</evidence>
<organism evidence="7 8">
    <name type="scientific">Coptotermes formosanus</name>
    <name type="common">Formosan subterranean termite</name>
    <dbReference type="NCBI Taxonomy" id="36987"/>
    <lineage>
        <taxon>Eukaryota</taxon>
        <taxon>Metazoa</taxon>
        <taxon>Ecdysozoa</taxon>
        <taxon>Arthropoda</taxon>
        <taxon>Hexapoda</taxon>
        <taxon>Insecta</taxon>
        <taxon>Pterygota</taxon>
        <taxon>Neoptera</taxon>
        <taxon>Polyneoptera</taxon>
        <taxon>Dictyoptera</taxon>
        <taxon>Blattodea</taxon>
        <taxon>Blattoidea</taxon>
        <taxon>Termitoidae</taxon>
        <taxon>Rhinotermitidae</taxon>
        <taxon>Coptotermes</taxon>
    </lineage>
</organism>
<dbReference type="InterPro" id="IPR007052">
    <property type="entry name" value="CS_dom"/>
</dbReference>
<dbReference type="Pfam" id="PF04968">
    <property type="entry name" value="CHORD"/>
    <property type="match status" value="2"/>
</dbReference>
<name>A0A6L2QBQ4_COPFO</name>
<dbReference type="EMBL" id="BLKM01002183">
    <property type="protein sequence ID" value="GFG40495.1"/>
    <property type="molecule type" value="Genomic_DNA"/>
</dbReference>
<evidence type="ECO:0000313" key="8">
    <source>
        <dbReference type="Proteomes" id="UP000502823"/>
    </source>
</evidence>
<dbReference type="OrthoDB" id="10261079at2759"/>
<feature type="domain" description="CHORD" evidence="6">
    <location>
        <begin position="155"/>
        <end position="213"/>
    </location>
</feature>
<dbReference type="GO" id="GO:0046872">
    <property type="term" value="F:metal ion binding"/>
    <property type="evidence" value="ECO:0007669"/>
    <property type="project" value="UniProtKB-KW"/>
</dbReference>
<gene>
    <name evidence="7" type="ORF">Cfor_06507</name>
</gene>
<keyword evidence="8" id="KW-1185">Reference proteome</keyword>
<dbReference type="Pfam" id="PF04969">
    <property type="entry name" value="CS"/>
    <property type="match status" value="1"/>
</dbReference>
<evidence type="ECO:0000256" key="3">
    <source>
        <dbReference type="ARBA" id="ARBA00022833"/>
    </source>
</evidence>
<evidence type="ECO:0000256" key="2">
    <source>
        <dbReference type="ARBA" id="ARBA00022737"/>
    </source>
</evidence>
<dbReference type="FunCoup" id="A0A6L2QBQ4">
    <property type="interactions" value="1976"/>
</dbReference>
<dbReference type="Proteomes" id="UP000502823">
    <property type="component" value="Unassembled WGS sequence"/>
</dbReference>
<dbReference type="InterPro" id="IPR039790">
    <property type="entry name" value="CHRD1"/>
</dbReference>
<keyword evidence="3" id="KW-0862">Zinc</keyword>
<dbReference type="AlphaFoldDB" id="A0A6L2QBQ4"/>
<feature type="domain" description="CHORD" evidence="6">
    <location>
        <begin position="11"/>
        <end position="70"/>
    </location>
</feature>
<keyword evidence="2" id="KW-0677">Repeat</keyword>
<accession>A0A6L2QBQ4</accession>
<comment type="caution">
    <text evidence="7">The sequence shown here is derived from an EMBL/GenBank/DDBJ whole genome shotgun (WGS) entry which is preliminary data.</text>
</comment>
<dbReference type="Gene3D" id="4.10.1130.20">
    <property type="match status" value="2"/>
</dbReference>
<keyword evidence="1" id="KW-0479">Metal-binding</keyword>
<dbReference type="SUPFAM" id="SSF49764">
    <property type="entry name" value="HSP20-like chaperones"/>
    <property type="match status" value="1"/>
</dbReference>
<feature type="region of interest" description="Disordered" evidence="4">
    <location>
        <begin position="67"/>
        <end position="86"/>
    </location>
</feature>
<evidence type="ECO:0000256" key="1">
    <source>
        <dbReference type="ARBA" id="ARBA00022723"/>
    </source>
</evidence>
<dbReference type="PROSITE" id="PS51203">
    <property type="entry name" value="CS"/>
    <property type="match status" value="1"/>
</dbReference>
<reference evidence="8" key="1">
    <citation type="submission" date="2020-01" db="EMBL/GenBank/DDBJ databases">
        <title>Draft genome sequence of the Termite Coptotermes fromosanus.</title>
        <authorList>
            <person name="Itakura S."/>
            <person name="Yosikawa Y."/>
            <person name="Umezawa K."/>
        </authorList>
    </citation>
    <scope>NUCLEOTIDE SEQUENCE [LARGE SCALE GENOMIC DNA]</scope>
</reference>
<proteinExistence type="predicted"/>